<feature type="repeat" description="TPR" evidence="4">
    <location>
        <begin position="425"/>
        <end position="458"/>
    </location>
</feature>
<evidence type="ECO:0000259" key="7">
    <source>
        <dbReference type="Pfam" id="PF22725"/>
    </source>
</evidence>
<dbReference type="AlphaFoldDB" id="A0AA35TZA4"/>
<keyword evidence="2" id="KW-0732">Signal</keyword>
<dbReference type="PANTHER" id="PTHR43818:SF11">
    <property type="entry name" value="BCDNA.GH03377"/>
    <property type="match status" value="1"/>
</dbReference>
<dbReference type="Pfam" id="PF01408">
    <property type="entry name" value="GFO_IDH_MocA"/>
    <property type="match status" value="1"/>
</dbReference>
<dbReference type="Proteomes" id="UP001174909">
    <property type="component" value="Unassembled WGS sequence"/>
</dbReference>
<dbReference type="EMBL" id="CASHTH010004374">
    <property type="protein sequence ID" value="CAI8056597.1"/>
    <property type="molecule type" value="Genomic_DNA"/>
</dbReference>
<dbReference type="PANTHER" id="PTHR43818">
    <property type="entry name" value="BCDNA.GH03377"/>
    <property type="match status" value="1"/>
</dbReference>
<dbReference type="InterPro" id="IPR036291">
    <property type="entry name" value="NAD(P)-bd_dom_sf"/>
</dbReference>
<protein>
    <submittedName>
        <fullName evidence="8">1-carboxy-3-chloro-3,4-dihydroxycyclo hexa-1,5-diene dehydrogenase</fullName>
    </submittedName>
</protein>
<dbReference type="InterPro" id="IPR011990">
    <property type="entry name" value="TPR-like_helical_dom_sf"/>
</dbReference>
<feature type="domain" description="GFO/IDH/MocA-like oxidoreductase" evidence="7">
    <location>
        <begin position="147"/>
        <end position="274"/>
    </location>
</feature>
<gene>
    <name evidence="8" type="ORF">GBAR_LOCUS30838</name>
</gene>
<keyword evidence="4" id="KW-0802">TPR repeat</keyword>
<dbReference type="GO" id="GO:0016491">
    <property type="term" value="F:oxidoreductase activity"/>
    <property type="evidence" value="ECO:0007669"/>
    <property type="project" value="UniProtKB-KW"/>
</dbReference>
<dbReference type="PROSITE" id="PS50005">
    <property type="entry name" value="TPR"/>
    <property type="match status" value="2"/>
</dbReference>
<feature type="domain" description="Outer membrane lipoprotein BamD-like" evidence="6">
    <location>
        <begin position="423"/>
        <end position="518"/>
    </location>
</feature>
<evidence type="ECO:0000256" key="1">
    <source>
        <dbReference type="ARBA" id="ARBA00010928"/>
    </source>
</evidence>
<dbReference type="InterPro" id="IPR039565">
    <property type="entry name" value="BamD-like"/>
</dbReference>
<organism evidence="8 9">
    <name type="scientific">Geodia barretti</name>
    <name type="common">Barrett's horny sponge</name>
    <dbReference type="NCBI Taxonomy" id="519541"/>
    <lineage>
        <taxon>Eukaryota</taxon>
        <taxon>Metazoa</taxon>
        <taxon>Porifera</taxon>
        <taxon>Demospongiae</taxon>
        <taxon>Heteroscleromorpha</taxon>
        <taxon>Tetractinellida</taxon>
        <taxon>Astrophorina</taxon>
        <taxon>Geodiidae</taxon>
        <taxon>Geodia</taxon>
    </lineage>
</organism>
<dbReference type="Pfam" id="PF13525">
    <property type="entry name" value="YfiO"/>
    <property type="match status" value="1"/>
</dbReference>
<evidence type="ECO:0000256" key="4">
    <source>
        <dbReference type="PROSITE-ProRule" id="PRU00339"/>
    </source>
</evidence>
<dbReference type="SUPFAM" id="SSF55347">
    <property type="entry name" value="Glyceraldehyde-3-phosphate dehydrogenase-like, C-terminal domain"/>
    <property type="match status" value="1"/>
</dbReference>
<comment type="caution">
    <text evidence="8">The sequence shown here is derived from an EMBL/GenBank/DDBJ whole genome shotgun (WGS) entry which is preliminary data.</text>
</comment>
<dbReference type="InterPro" id="IPR055170">
    <property type="entry name" value="GFO_IDH_MocA-like_dom"/>
</dbReference>
<dbReference type="SUPFAM" id="SSF51735">
    <property type="entry name" value="NAD(P)-binding Rossmann-fold domains"/>
    <property type="match status" value="1"/>
</dbReference>
<evidence type="ECO:0000256" key="3">
    <source>
        <dbReference type="ARBA" id="ARBA00023002"/>
    </source>
</evidence>
<dbReference type="Gene3D" id="3.30.360.10">
    <property type="entry name" value="Dihydrodipicolinate Reductase, domain 2"/>
    <property type="match status" value="1"/>
</dbReference>
<feature type="domain" description="Gfo/Idh/MocA-like oxidoreductase N-terminal" evidence="5">
    <location>
        <begin position="8"/>
        <end position="133"/>
    </location>
</feature>
<name>A0AA35TZA4_GEOBA</name>
<evidence type="ECO:0000313" key="9">
    <source>
        <dbReference type="Proteomes" id="UP001174909"/>
    </source>
</evidence>
<sequence>MTSKNDILRVGVIGPGGAGRGNTLGFATRPDAEVVAAVDTHEASLDALESALQEQVDGYKANSFNRYLGEYEFVEMLNHEDLDIVGVFSPHSLHDIHVKYALRAGCHVIVEKPMANVVGDAIAVTKIAMGSGLHLVGGYQRHYEDTYMAARRAIAEGRIGNLQKFEVYMAQRWGAGGWRGNPRFSGGGQPNDSGSHLQDIFLWMTGALPAEVYGTTDMKFEDDDGNLVPKFVEINSYSDVTLDNGADGTITILGNTRVGFEEWVILEGDEGTIEIKNGIRYTPKGGESEPLAYPRPEGYPRSKVDQLVGLVKGEYQTNYTSGINGIRTSWLTNSILEAGKGPDAKNRVNCDNLIQKEGYTRQEKDYPGAIAAYQSIVDAKPGTPEALQAQLAIGKLFIDRMSQPAEGIKAHEALIATAPESDEAAEAYYELGMHYYRQKDFKASQTQFDAVVNNFPQLELSHNAQLMLAKSFEEANDFEQAVEVFDNFANRNPRSERAALAIANKGRIQREHLKNEEEAKRTYQTLVKRYGKVEGAEKEIEKAKAELTDLKGKHSGGR</sequence>
<feature type="repeat" description="TPR" evidence="4">
    <location>
        <begin position="462"/>
        <end position="495"/>
    </location>
</feature>
<evidence type="ECO:0000259" key="6">
    <source>
        <dbReference type="Pfam" id="PF13525"/>
    </source>
</evidence>
<keyword evidence="3" id="KW-0560">Oxidoreductase</keyword>
<accession>A0AA35TZA4</accession>
<evidence type="ECO:0000313" key="8">
    <source>
        <dbReference type="EMBL" id="CAI8056597.1"/>
    </source>
</evidence>
<dbReference type="SUPFAM" id="SSF48452">
    <property type="entry name" value="TPR-like"/>
    <property type="match status" value="1"/>
</dbReference>
<proteinExistence type="inferred from homology"/>
<dbReference type="Gene3D" id="3.40.50.720">
    <property type="entry name" value="NAD(P)-binding Rossmann-like Domain"/>
    <property type="match status" value="1"/>
</dbReference>
<dbReference type="Pfam" id="PF22725">
    <property type="entry name" value="GFO_IDH_MocA_C3"/>
    <property type="match status" value="1"/>
</dbReference>
<evidence type="ECO:0000259" key="5">
    <source>
        <dbReference type="Pfam" id="PF01408"/>
    </source>
</evidence>
<dbReference type="InterPro" id="IPR050463">
    <property type="entry name" value="Gfo/Idh/MocA_oxidrdct_glycsds"/>
</dbReference>
<dbReference type="Gene3D" id="1.25.40.10">
    <property type="entry name" value="Tetratricopeptide repeat domain"/>
    <property type="match status" value="1"/>
</dbReference>
<evidence type="ECO:0000256" key="2">
    <source>
        <dbReference type="ARBA" id="ARBA00022729"/>
    </source>
</evidence>
<comment type="similarity">
    <text evidence="1">Belongs to the Gfo/Idh/MocA family.</text>
</comment>
<keyword evidence="9" id="KW-1185">Reference proteome</keyword>
<dbReference type="InterPro" id="IPR000683">
    <property type="entry name" value="Gfo/Idh/MocA-like_OxRdtase_N"/>
</dbReference>
<reference evidence="8" key="1">
    <citation type="submission" date="2023-03" db="EMBL/GenBank/DDBJ databases">
        <authorList>
            <person name="Steffen K."/>
            <person name="Cardenas P."/>
        </authorList>
    </citation>
    <scope>NUCLEOTIDE SEQUENCE</scope>
</reference>
<dbReference type="InterPro" id="IPR019734">
    <property type="entry name" value="TPR_rpt"/>
</dbReference>
<dbReference type="GO" id="GO:0000166">
    <property type="term" value="F:nucleotide binding"/>
    <property type="evidence" value="ECO:0007669"/>
    <property type="project" value="InterPro"/>
</dbReference>